<evidence type="ECO:0000256" key="4">
    <source>
        <dbReference type="ARBA" id="ARBA00022448"/>
    </source>
</evidence>
<dbReference type="InterPro" id="IPR011011">
    <property type="entry name" value="Znf_FYVE_PHD"/>
</dbReference>
<evidence type="ECO:0000256" key="11">
    <source>
        <dbReference type="ARBA" id="ARBA00022833"/>
    </source>
</evidence>
<evidence type="ECO:0000256" key="12">
    <source>
        <dbReference type="ARBA" id="ARBA00022927"/>
    </source>
</evidence>
<dbReference type="PANTHER" id="PTHR31179:SF7">
    <property type="entry name" value="FYVE-TYPE DOMAIN-CONTAINING PROTEIN"/>
    <property type="match status" value="1"/>
</dbReference>
<dbReference type="FunCoup" id="A0A6P8HGA1">
    <property type="interactions" value="1492"/>
</dbReference>
<keyword evidence="11" id="KW-0862">Zinc</keyword>
<dbReference type="Pfam" id="PF03528">
    <property type="entry name" value="Rabaptin"/>
    <property type="match status" value="2"/>
</dbReference>
<dbReference type="InterPro" id="IPR000306">
    <property type="entry name" value="Znf_FYVE"/>
</dbReference>
<dbReference type="InterPro" id="IPR003914">
    <property type="entry name" value="Rabaptin"/>
</dbReference>
<feature type="coiled-coil region" evidence="15">
    <location>
        <begin position="711"/>
        <end position="791"/>
    </location>
</feature>
<keyword evidence="5" id="KW-0963">Cytoplasm</keyword>
<comment type="subcellular location">
    <subcellularLocation>
        <location evidence="2">Cytoplasm</location>
    </subcellularLocation>
    <subcellularLocation>
        <location evidence="1">Early endosome</location>
    </subcellularLocation>
</comment>
<reference evidence="19" key="1">
    <citation type="submission" date="2025-08" db="UniProtKB">
        <authorList>
            <consortium name="RefSeq"/>
        </authorList>
    </citation>
    <scope>IDENTIFICATION</scope>
    <source>
        <tissue evidence="19">Tentacle</tissue>
    </source>
</reference>
<feature type="coiled-coil region" evidence="15">
    <location>
        <begin position="606"/>
        <end position="640"/>
    </location>
</feature>
<keyword evidence="18" id="KW-1185">Reference proteome</keyword>
<keyword evidence="13 15" id="KW-0175">Coiled coil</keyword>
<comment type="similarity">
    <text evidence="3">Belongs to the rabaptin family.</text>
</comment>
<dbReference type="SUPFAM" id="SSF57903">
    <property type="entry name" value="FYVE/PHD zinc finger"/>
    <property type="match status" value="1"/>
</dbReference>
<feature type="coiled-coil region" evidence="15">
    <location>
        <begin position="124"/>
        <end position="151"/>
    </location>
</feature>
<proteinExistence type="inferred from homology"/>
<evidence type="ECO:0000256" key="10">
    <source>
        <dbReference type="ARBA" id="ARBA00022771"/>
    </source>
</evidence>
<dbReference type="Gene3D" id="3.30.40.10">
    <property type="entry name" value="Zinc/RING finger domain, C3HC4 (zinc finger)"/>
    <property type="match status" value="1"/>
</dbReference>
<evidence type="ECO:0000256" key="6">
    <source>
        <dbReference type="ARBA" id="ARBA00022553"/>
    </source>
</evidence>
<name>A0A6P8HGA1_ACTTE</name>
<keyword evidence="12" id="KW-0653">Protein transport</keyword>
<keyword evidence="8" id="KW-0479">Metal-binding</keyword>
<keyword evidence="10 14" id="KW-0863">Zinc-finger</keyword>
<evidence type="ECO:0000313" key="19">
    <source>
        <dbReference type="RefSeq" id="XP_031551610.1"/>
    </source>
</evidence>
<dbReference type="SMART" id="SM00064">
    <property type="entry name" value="FYVE"/>
    <property type="match status" value="1"/>
</dbReference>
<dbReference type="AlphaFoldDB" id="A0A6P8HGA1"/>
<dbReference type="SUPFAM" id="SSF103652">
    <property type="entry name" value="G protein-binding domain"/>
    <property type="match status" value="1"/>
</dbReference>
<dbReference type="GO" id="GO:0008083">
    <property type="term" value="F:growth factor activity"/>
    <property type="evidence" value="ECO:0007669"/>
    <property type="project" value="InterPro"/>
</dbReference>
<dbReference type="InterPro" id="IPR015390">
    <property type="entry name" value="Rabaptin_Rab5-bd_dom"/>
</dbReference>
<feature type="coiled-coil region" evidence="15">
    <location>
        <begin position="521"/>
        <end position="551"/>
    </location>
</feature>
<dbReference type="RefSeq" id="XP_031551610.1">
    <property type="nucleotide sequence ID" value="XM_031695750.1"/>
</dbReference>
<dbReference type="InterPro" id="IPR013083">
    <property type="entry name" value="Znf_RING/FYVE/PHD"/>
</dbReference>
<evidence type="ECO:0000313" key="18">
    <source>
        <dbReference type="Proteomes" id="UP000515163"/>
    </source>
</evidence>
<feature type="compositionally biased region" description="Basic and acidic residues" evidence="16">
    <location>
        <begin position="183"/>
        <end position="195"/>
    </location>
</feature>
<keyword evidence="9" id="KW-0967">Endosome</keyword>
<dbReference type="Pfam" id="PF01363">
    <property type="entry name" value="FYVE"/>
    <property type="match status" value="1"/>
</dbReference>
<dbReference type="OrthoDB" id="79940at2759"/>
<dbReference type="Proteomes" id="UP000515163">
    <property type="component" value="Unplaced"/>
</dbReference>
<gene>
    <name evidence="19" type="primary">LOC116288885</name>
</gene>
<dbReference type="InterPro" id="IPR018514">
    <property type="entry name" value="Rabaptin_CC"/>
</dbReference>
<evidence type="ECO:0000256" key="8">
    <source>
        <dbReference type="ARBA" id="ARBA00022723"/>
    </source>
</evidence>
<feature type="region of interest" description="Disordered" evidence="16">
    <location>
        <begin position="175"/>
        <end position="195"/>
    </location>
</feature>
<dbReference type="KEGG" id="aten:116288885"/>
<feature type="domain" description="FYVE-type" evidence="17">
    <location>
        <begin position="821"/>
        <end position="879"/>
    </location>
</feature>
<dbReference type="InterPro" id="IPR017455">
    <property type="entry name" value="Znf_FYVE-rel"/>
</dbReference>
<evidence type="ECO:0000256" key="1">
    <source>
        <dbReference type="ARBA" id="ARBA00004412"/>
    </source>
</evidence>
<feature type="compositionally biased region" description="Basic and acidic residues" evidence="16">
    <location>
        <begin position="225"/>
        <end position="243"/>
    </location>
</feature>
<evidence type="ECO:0000256" key="7">
    <source>
        <dbReference type="ARBA" id="ARBA00022583"/>
    </source>
</evidence>
<dbReference type="InParanoid" id="A0A6P8HGA1"/>
<evidence type="ECO:0000256" key="9">
    <source>
        <dbReference type="ARBA" id="ARBA00022753"/>
    </source>
</evidence>
<protein>
    <submittedName>
        <fullName evidence="19">Rab GTPase-binding effector protein 1-like</fullName>
    </submittedName>
</protein>
<sequence length="894" mass="102079">MDEDLESSSTPLPEDVDNLKAIVLELRKKEKQLLQEKQQAENDFGKKRAMLKDIFISKEEELEALQKRFDEVVNECETLRTATSVLESAQSEEISSLTSKYQEEIASLQHIMREAVKEARDTTAQQFELERHSLISANQKLEAQLKDLHAKLGHDGKNTGVMSAMTDAVAGVVRRSTSLTSTSHKEKEPVSMEEGMKKVQEDAEGWKTIVKALEEENSFLKSKLRSTEEKLQGAEKPTMDKESSVSLDELQEKVKDLNLYLECERASRTDLEIYVSVLNTQKGVLQDDSDKLRKELHNVCKLLEQEKTAHRELKQTWQMANDQFLENQQMLNAKMTLMWNVMTNEQKQKVREERQKLLTTRPQAGELVDLTTPPLTPVSPVEKAIDVALTIPDSGSHLSDISTLSCTNSITSIASDKEESNDEDEDGDNKHKGQRQRSHSDSGSLEVNDIDVSRAKSAENLTPLPLGVQDKAEAEAIRHSPLLDLEPRPRTPSKGKIDWRVFQEEVKVLHESETNRSCVMCSNYEKQLQKVEAERQKLKNLSSNLQIALEHEKKALFEEQKLRSRLELSVGHAGQDAQTQINEQADMLSKLDKILVDVQRNYAATRKEASAQIEKLTVSRDELREELNRLRSEYIALQDSALQQLSQMDSDARVTEMKEQLMQIRSASEGTEEKLRSEIAFLKDRAIAEQMNKDSMEEMFQADVEGYKIEIGKLAEDFKKERKEKEEMETKLQQSDQMLRNIEAKSKTVIIALRGQLEEASEEKKKLEVEMNRMRNQFQSLTSQLNESETVQRDFVKLSQSLQMQIAKIQESEEDVRWEHKDDVHQCHKCKKPLANNKDKAHCHHCGKIFCEACRSKTINSSVTRRAHQVCDLCHAILSKDPKALVNDISDGDR</sequence>
<evidence type="ECO:0000256" key="3">
    <source>
        <dbReference type="ARBA" id="ARBA00006603"/>
    </source>
</evidence>
<feature type="region of interest" description="Disordered" evidence="16">
    <location>
        <begin position="412"/>
        <end position="447"/>
    </location>
</feature>
<evidence type="ECO:0000256" key="13">
    <source>
        <dbReference type="ARBA" id="ARBA00023054"/>
    </source>
</evidence>
<dbReference type="GeneID" id="116288885"/>
<dbReference type="FunFam" id="1.20.5.730:FF:000005">
    <property type="entry name" value="RABaptiN (Rab effector)"/>
    <property type="match status" value="1"/>
</dbReference>
<dbReference type="PANTHER" id="PTHR31179">
    <property type="entry name" value="RAB GTPASE-BINDING EFFECTOR PROTEIN"/>
    <property type="match status" value="1"/>
</dbReference>
<keyword evidence="4" id="KW-0813">Transport</keyword>
<dbReference type="Gene3D" id="1.20.5.730">
    <property type="entry name" value="Single helix bin"/>
    <property type="match status" value="1"/>
</dbReference>
<dbReference type="GO" id="GO:0006897">
    <property type="term" value="P:endocytosis"/>
    <property type="evidence" value="ECO:0007669"/>
    <property type="project" value="UniProtKB-KW"/>
</dbReference>
<evidence type="ECO:0000256" key="5">
    <source>
        <dbReference type="ARBA" id="ARBA00022490"/>
    </source>
</evidence>
<dbReference type="GO" id="GO:0005769">
    <property type="term" value="C:early endosome"/>
    <property type="evidence" value="ECO:0007669"/>
    <property type="project" value="UniProtKB-SubCell"/>
</dbReference>
<dbReference type="GO" id="GO:0005096">
    <property type="term" value="F:GTPase activator activity"/>
    <property type="evidence" value="ECO:0007669"/>
    <property type="project" value="InterPro"/>
</dbReference>
<evidence type="ECO:0000259" key="17">
    <source>
        <dbReference type="PROSITE" id="PS50178"/>
    </source>
</evidence>
<keyword evidence="7" id="KW-0254">Endocytosis</keyword>
<dbReference type="GO" id="GO:0015031">
    <property type="term" value="P:protein transport"/>
    <property type="evidence" value="ECO:0007669"/>
    <property type="project" value="UniProtKB-KW"/>
</dbReference>
<feature type="coiled-coil region" evidence="15">
    <location>
        <begin position="16"/>
        <end position="82"/>
    </location>
</feature>
<evidence type="ECO:0000256" key="16">
    <source>
        <dbReference type="SAM" id="MobiDB-lite"/>
    </source>
</evidence>
<evidence type="ECO:0000256" key="2">
    <source>
        <dbReference type="ARBA" id="ARBA00004496"/>
    </source>
</evidence>
<keyword evidence="6" id="KW-0597">Phosphoprotein</keyword>
<evidence type="ECO:0000256" key="14">
    <source>
        <dbReference type="PROSITE-ProRule" id="PRU00091"/>
    </source>
</evidence>
<feature type="region of interest" description="Disordered" evidence="16">
    <location>
        <begin position="224"/>
        <end position="247"/>
    </location>
</feature>
<organism evidence="18 19">
    <name type="scientific">Actinia tenebrosa</name>
    <name type="common">Australian red waratah sea anemone</name>
    <dbReference type="NCBI Taxonomy" id="6105"/>
    <lineage>
        <taxon>Eukaryota</taxon>
        <taxon>Metazoa</taxon>
        <taxon>Cnidaria</taxon>
        <taxon>Anthozoa</taxon>
        <taxon>Hexacorallia</taxon>
        <taxon>Actiniaria</taxon>
        <taxon>Actiniidae</taxon>
        <taxon>Actinia</taxon>
    </lineage>
</organism>
<dbReference type="Pfam" id="PF09311">
    <property type="entry name" value="Rab5-bind"/>
    <property type="match status" value="1"/>
</dbReference>
<dbReference type="PROSITE" id="PS50178">
    <property type="entry name" value="ZF_FYVE"/>
    <property type="match status" value="1"/>
</dbReference>
<dbReference type="GO" id="GO:0008270">
    <property type="term" value="F:zinc ion binding"/>
    <property type="evidence" value="ECO:0007669"/>
    <property type="project" value="UniProtKB-KW"/>
</dbReference>
<evidence type="ECO:0000256" key="15">
    <source>
        <dbReference type="SAM" id="Coils"/>
    </source>
</evidence>
<accession>A0A6P8HGA1</accession>